<dbReference type="RefSeq" id="WP_310031331.1">
    <property type="nucleotide sequence ID" value="NZ_JAVDRL010000006.1"/>
</dbReference>
<dbReference type="InterPro" id="IPR027417">
    <property type="entry name" value="P-loop_NTPase"/>
</dbReference>
<proteinExistence type="predicted"/>
<accession>A0ABU1MZ05</accession>
<dbReference type="Gene3D" id="3.40.50.300">
    <property type="entry name" value="P-loop containing nucleotide triphosphate hydrolases"/>
    <property type="match status" value="1"/>
</dbReference>
<protein>
    <submittedName>
        <fullName evidence="2">Chromosome partitioning protein</fullName>
    </submittedName>
</protein>
<evidence type="ECO:0000313" key="3">
    <source>
        <dbReference type="Proteomes" id="UP001262754"/>
    </source>
</evidence>
<dbReference type="Proteomes" id="UP001262754">
    <property type="component" value="Unassembled WGS sequence"/>
</dbReference>
<name>A0ABU1MZ05_9CAUL</name>
<evidence type="ECO:0000259" key="1">
    <source>
        <dbReference type="Pfam" id="PF01656"/>
    </source>
</evidence>
<dbReference type="SUPFAM" id="SSF52540">
    <property type="entry name" value="P-loop containing nucleoside triphosphate hydrolases"/>
    <property type="match status" value="1"/>
</dbReference>
<organism evidence="2 3">
    <name type="scientific">Caulobacter rhizosphaerae</name>
    <dbReference type="NCBI Taxonomy" id="2010972"/>
    <lineage>
        <taxon>Bacteria</taxon>
        <taxon>Pseudomonadati</taxon>
        <taxon>Pseudomonadota</taxon>
        <taxon>Alphaproteobacteria</taxon>
        <taxon>Caulobacterales</taxon>
        <taxon>Caulobacteraceae</taxon>
        <taxon>Caulobacter</taxon>
    </lineage>
</organism>
<dbReference type="PANTHER" id="PTHR13696:SF96">
    <property type="entry name" value="COBQ_COBB_MIND_PARA NUCLEOTIDE BINDING DOMAIN-CONTAINING PROTEIN"/>
    <property type="match status" value="1"/>
</dbReference>
<dbReference type="InterPro" id="IPR002586">
    <property type="entry name" value="CobQ/CobB/MinD/ParA_Nub-bd_dom"/>
</dbReference>
<sequence>MKTITVLSRKGGAGKTTLAVNLALTAFLQGRKVVLADIDPQRSASDALRARREPGPILAEVTAGKLFMTKSNAMRDGVDYLFIDTPAMPEADVAQAVNIADLCLVAGRPSFLDLAPIVRSAEAVRRLGKDGMVVLNQAHTSRSDVAPTAFPEILEALRFCGLPLAPHGLRAREAFQTAMAHGLCVAELEPGGPAARDLHRLWTHVEGGLGALGGETPMRTALTA</sequence>
<dbReference type="PIRSF" id="PIRSF009320">
    <property type="entry name" value="Nuc_binding_HP_1000"/>
    <property type="match status" value="1"/>
</dbReference>
<feature type="domain" description="CobQ/CobB/MinD/ParA nucleotide binding" evidence="1">
    <location>
        <begin position="4"/>
        <end position="138"/>
    </location>
</feature>
<dbReference type="PANTHER" id="PTHR13696">
    <property type="entry name" value="P-LOOP CONTAINING NUCLEOSIDE TRIPHOSPHATE HYDROLASE"/>
    <property type="match status" value="1"/>
</dbReference>
<comment type="caution">
    <text evidence="2">The sequence shown here is derived from an EMBL/GenBank/DDBJ whole genome shotgun (WGS) entry which is preliminary data.</text>
</comment>
<keyword evidence="3" id="KW-1185">Reference proteome</keyword>
<dbReference type="Pfam" id="PF01656">
    <property type="entry name" value="CbiA"/>
    <property type="match status" value="1"/>
</dbReference>
<dbReference type="EMBL" id="JAVDRL010000006">
    <property type="protein sequence ID" value="MDR6531419.1"/>
    <property type="molecule type" value="Genomic_DNA"/>
</dbReference>
<gene>
    <name evidence="2" type="ORF">J2800_002166</name>
</gene>
<dbReference type="InterPro" id="IPR050678">
    <property type="entry name" value="DNA_Partitioning_ATPase"/>
</dbReference>
<reference evidence="2 3" key="1">
    <citation type="submission" date="2023-07" db="EMBL/GenBank/DDBJ databases">
        <title>Sorghum-associated microbial communities from plants grown in Nebraska, USA.</title>
        <authorList>
            <person name="Schachtman D."/>
        </authorList>
    </citation>
    <scope>NUCLEOTIDE SEQUENCE [LARGE SCALE GENOMIC DNA]</scope>
    <source>
        <strain evidence="2 3">DS2154</strain>
    </source>
</reference>
<evidence type="ECO:0000313" key="2">
    <source>
        <dbReference type="EMBL" id="MDR6531419.1"/>
    </source>
</evidence>
<dbReference type="CDD" id="cd02042">
    <property type="entry name" value="ParAB_family"/>
    <property type="match status" value="1"/>
</dbReference>